<comment type="caution">
    <text evidence="2">The sequence shown here is derived from an EMBL/GenBank/DDBJ whole genome shotgun (WGS) entry which is preliminary data.</text>
</comment>
<feature type="transmembrane region" description="Helical" evidence="1">
    <location>
        <begin position="20"/>
        <end position="38"/>
    </location>
</feature>
<reference evidence="2" key="1">
    <citation type="journal article" date="2021" name="PeerJ">
        <title>Extensive microbial diversity within the chicken gut microbiome revealed by metagenomics and culture.</title>
        <authorList>
            <person name="Gilroy R."/>
            <person name="Ravi A."/>
            <person name="Getino M."/>
            <person name="Pursley I."/>
            <person name="Horton D.L."/>
            <person name="Alikhan N.F."/>
            <person name="Baker D."/>
            <person name="Gharbi K."/>
            <person name="Hall N."/>
            <person name="Watson M."/>
            <person name="Adriaenssens E.M."/>
            <person name="Foster-Nyarko E."/>
            <person name="Jarju S."/>
            <person name="Secka A."/>
            <person name="Antonio M."/>
            <person name="Oren A."/>
            <person name="Chaudhuri R.R."/>
            <person name="La Ragione R."/>
            <person name="Hildebrand F."/>
            <person name="Pallen M.J."/>
        </authorList>
    </citation>
    <scope>NUCLEOTIDE SEQUENCE</scope>
    <source>
        <strain evidence="2">2239</strain>
    </source>
</reference>
<evidence type="ECO:0000313" key="3">
    <source>
        <dbReference type="Proteomes" id="UP000824193"/>
    </source>
</evidence>
<feature type="transmembrane region" description="Helical" evidence="1">
    <location>
        <begin position="185"/>
        <end position="205"/>
    </location>
</feature>
<organism evidence="2 3">
    <name type="scientific">Candidatus Allofournierella pullicola</name>
    <dbReference type="NCBI Taxonomy" id="2838596"/>
    <lineage>
        <taxon>Bacteria</taxon>
        <taxon>Bacillati</taxon>
        <taxon>Bacillota</taxon>
        <taxon>Clostridia</taxon>
        <taxon>Eubacteriales</taxon>
        <taxon>Oscillospiraceae</taxon>
        <taxon>Allofournierella</taxon>
    </lineage>
</organism>
<evidence type="ECO:0000256" key="1">
    <source>
        <dbReference type="SAM" id="Phobius"/>
    </source>
</evidence>
<dbReference type="InterPro" id="IPR025699">
    <property type="entry name" value="ABC2_memb-like"/>
</dbReference>
<keyword evidence="1" id="KW-1133">Transmembrane helix</keyword>
<evidence type="ECO:0000313" key="2">
    <source>
        <dbReference type="EMBL" id="HIX04685.1"/>
    </source>
</evidence>
<dbReference type="Pfam" id="PF13346">
    <property type="entry name" value="ABC2_membrane_5"/>
    <property type="match status" value="1"/>
</dbReference>
<feature type="transmembrane region" description="Helical" evidence="1">
    <location>
        <begin position="149"/>
        <end position="179"/>
    </location>
</feature>
<feature type="transmembrane region" description="Helical" evidence="1">
    <location>
        <begin position="115"/>
        <end position="137"/>
    </location>
</feature>
<gene>
    <name evidence="2" type="ORF">H9865_01045</name>
</gene>
<dbReference type="Proteomes" id="UP000824193">
    <property type="component" value="Unassembled WGS sequence"/>
</dbReference>
<accession>A0A9D1V224</accession>
<dbReference type="AlphaFoldDB" id="A0A9D1V224"/>
<dbReference type="EMBL" id="DXFW01000002">
    <property type="protein sequence ID" value="HIX04685.1"/>
    <property type="molecule type" value="Genomic_DNA"/>
</dbReference>
<feature type="transmembrane region" description="Helical" evidence="1">
    <location>
        <begin position="82"/>
        <end position="103"/>
    </location>
</feature>
<protein>
    <submittedName>
        <fullName evidence="2">ABC-2 transporter permease</fullName>
    </submittedName>
</protein>
<keyword evidence="1" id="KW-0472">Membrane</keyword>
<proteinExistence type="predicted"/>
<reference evidence="2" key="2">
    <citation type="submission" date="2021-04" db="EMBL/GenBank/DDBJ databases">
        <authorList>
            <person name="Gilroy R."/>
        </authorList>
    </citation>
    <scope>NUCLEOTIDE SEQUENCE</scope>
    <source>
        <strain evidence="2">2239</strain>
    </source>
</reference>
<dbReference type="PANTHER" id="PTHR41309">
    <property type="entry name" value="MEMBRANE PROTEIN-RELATED"/>
    <property type="match status" value="1"/>
</dbReference>
<sequence length="215" mass="23346">MIGLLKKDLLILRRVYMKNFFLVLVLYTVLGIALKMTSFFTLMSWMYGFYVVSLFSVDNACRWDFYAATLPVSRKAVVTAKFLLLGLCVAAGFAYSLITAPVAHLLIGEPIAESILASLMVTLILIIYFAVTIPLTYAFGPDKARSAMLLLVGVAGGAILAAASLGDGAGAVLMILFGWMETSPVPGFSIITAATVVICLVCWLVSCRIYEKKEF</sequence>
<name>A0A9D1V224_9FIRM</name>
<keyword evidence="1" id="KW-0812">Transmembrane</keyword>
<dbReference type="PANTHER" id="PTHR41309:SF2">
    <property type="entry name" value="MEMBRANE PROTEIN"/>
    <property type="match status" value="1"/>
</dbReference>